<evidence type="ECO:0000256" key="1">
    <source>
        <dbReference type="SAM" id="MobiDB-lite"/>
    </source>
</evidence>
<evidence type="ECO:0000313" key="4">
    <source>
        <dbReference type="Proteomes" id="UP000193411"/>
    </source>
</evidence>
<feature type="transmembrane region" description="Helical" evidence="2">
    <location>
        <begin position="31"/>
        <end position="54"/>
    </location>
</feature>
<comment type="caution">
    <text evidence="3">The sequence shown here is derived from an EMBL/GenBank/DDBJ whole genome shotgun (WGS) entry which is preliminary data.</text>
</comment>
<evidence type="ECO:0000313" key="3">
    <source>
        <dbReference type="EMBL" id="ORZ41509.1"/>
    </source>
</evidence>
<keyword evidence="2" id="KW-1133">Transmembrane helix</keyword>
<feature type="region of interest" description="Disordered" evidence="1">
    <location>
        <begin position="1"/>
        <end position="23"/>
    </location>
</feature>
<name>A0A1Y2I447_9FUNG</name>
<keyword evidence="4" id="KW-1185">Reference proteome</keyword>
<dbReference type="AlphaFoldDB" id="A0A1Y2I447"/>
<proteinExistence type="predicted"/>
<keyword evidence="2" id="KW-0812">Transmembrane</keyword>
<dbReference type="EMBL" id="MCFL01000001">
    <property type="protein sequence ID" value="ORZ41509.1"/>
    <property type="molecule type" value="Genomic_DNA"/>
</dbReference>
<evidence type="ECO:0000256" key="2">
    <source>
        <dbReference type="SAM" id="Phobius"/>
    </source>
</evidence>
<dbReference type="Proteomes" id="UP000193411">
    <property type="component" value="Unassembled WGS sequence"/>
</dbReference>
<sequence length="55" mass="6111">MSETTRSRGPGAKAPDYGSGDRRFKSSRDRFLPFCVMSLVCLCGTSVARCFFAHF</sequence>
<protein>
    <submittedName>
        <fullName evidence="3">Uncharacterized protein</fullName>
    </submittedName>
</protein>
<accession>A0A1Y2I447</accession>
<dbReference type="AntiFam" id="ANF00013">
    <property type="entry name" value="tRNA translation"/>
</dbReference>
<gene>
    <name evidence="3" type="ORF">BCR44DRAFT_1422966</name>
</gene>
<organism evidence="3 4">
    <name type="scientific">Catenaria anguillulae PL171</name>
    <dbReference type="NCBI Taxonomy" id="765915"/>
    <lineage>
        <taxon>Eukaryota</taxon>
        <taxon>Fungi</taxon>
        <taxon>Fungi incertae sedis</taxon>
        <taxon>Blastocladiomycota</taxon>
        <taxon>Blastocladiomycetes</taxon>
        <taxon>Blastocladiales</taxon>
        <taxon>Catenariaceae</taxon>
        <taxon>Catenaria</taxon>
    </lineage>
</organism>
<reference evidence="3 4" key="1">
    <citation type="submission" date="2016-07" db="EMBL/GenBank/DDBJ databases">
        <title>Pervasive Adenine N6-methylation of Active Genes in Fungi.</title>
        <authorList>
            <consortium name="DOE Joint Genome Institute"/>
            <person name="Mondo S.J."/>
            <person name="Dannebaum R.O."/>
            <person name="Kuo R.C."/>
            <person name="Labutti K."/>
            <person name="Haridas S."/>
            <person name="Kuo A."/>
            <person name="Salamov A."/>
            <person name="Ahrendt S.R."/>
            <person name="Lipzen A."/>
            <person name="Sullivan W."/>
            <person name="Andreopoulos W.B."/>
            <person name="Clum A."/>
            <person name="Lindquist E."/>
            <person name="Daum C."/>
            <person name="Ramamoorthy G.K."/>
            <person name="Gryganskyi A."/>
            <person name="Culley D."/>
            <person name="Magnuson J.K."/>
            <person name="James T.Y."/>
            <person name="O'Malley M.A."/>
            <person name="Stajich J.E."/>
            <person name="Spatafora J.W."/>
            <person name="Visel A."/>
            <person name="Grigoriev I.V."/>
        </authorList>
    </citation>
    <scope>NUCLEOTIDE SEQUENCE [LARGE SCALE GENOMIC DNA]</scope>
    <source>
        <strain evidence="3 4">PL171</strain>
    </source>
</reference>
<keyword evidence="2" id="KW-0472">Membrane</keyword>